<gene>
    <name evidence="1" type="ORF">EG68_03505</name>
</gene>
<keyword evidence="2" id="KW-1185">Reference proteome</keyword>
<dbReference type="AlphaFoldDB" id="A0A8S9Z8G7"/>
<accession>A0A8S9Z8G7</accession>
<reference evidence="1" key="1">
    <citation type="submission" date="2019-07" db="EMBL/GenBank/DDBJ databases">
        <title>Annotation for the trematode Paragonimus miyazaki's.</title>
        <authorList>
            <person name="Choi Y.-J."/>
        </authorList>
    </citation>
    <scope>NUCLEOTIDE SEQUENCE</scope>
    <source>
        <strain evidence="1">Japan</strain>
    </source>
</reference>
<evidence type="ECO:0000313" key="2">
    <source>
        <dbReference type="Proteomes" id="UP000822476"/>
    </source>
</evidence>
<dbReference type="Proteomes" id="UP000822476">
    <property type="component" value="Unassembled WGS sequence"/>
</dbReference>
<proteinExistence type="predicted"/>
<organism evidence="1 2">
    <name type="scientific">Paragonimus skrjabini miyazakii</name>
    <dbReference type="NCBI Taxonomy" id="59628"/>
    <lineage>
        <taxon>Eukaryota</taxon>
        <taxon>Metazoa</taxon>
        <taxon>Spiralia</taxon>
        <taxon>Lophotrochozoa</taxon>
        <taxon>Platyhelminthes</taxon>
        <taxon>Trematoda</taxon>
        <taxon>Digenea</taxon>
        <taxon>Plagiorchiida</taxon>
        <taxon>Troglotremata</taxon>
        <taxon>Troglotrematidae</taxon>
        <taxon>Paragonimus</taxon>
    </lineage>
</organism>
<dbReference type="EMBL" id="JTDE01000913">
    <property type="protein sequence ID" value="KAF7260058.1"/>
    <property type="molecule type" value="Genomic_DNA"/>
</dbReference>
<sequence length="66" mass="7515">MVYTIYFCGNIPLSGLDGMHNASAVNRTLREETAVRLQHLCRRFTVYHFAIHININYLQTTAASTV</sequence>
<evidence type="ECO:0000313" key="1">
    <source>
        <dbReference type="EMBL" id="KAF7260058.1"/>
    </source>
</evidence>
<protein>
    <submittedName>
        <fullName evidence="1">Uncharacterized protein</fullName>
    </submittedName>
</protein>
<name>A0A8S9Z8G7_9TREM</name>
<comment type="caution">
    <text evidence="1">The sequence shown here is derived from an EMBL/GenBank/DDBJ whole genome shotgun (WGS) entry which is preliminary data.</text>
</comment>